<dbReference type="Gene3D" id="3.30.1490.130">
    <property type="entry name" value="D-aminoacylase. Domain 3"/>
    <property type="match status" value="1"/>
</dbReference>
<comment type="caution">
    <text evidence="3">The sequence shown here is derived from an EMBL/GenBank/DDBJ whole genome shotgun (WGS) entry which is preliminary data.</text>
</comment>
<name>A0A7W0CKX6_9ACTN</name>
<keyword evidence="4" id="KW-1185">Reference proteome</keyword>
<evidence type="ECO:0000256" key="1">
    <source>
        <dbReference type="ARBA" id="ARBA00022801"/>
    </source>
</evidence>
<dbReference type="EMBL" id="JACDUR010000004">
    <property type="protein sequence ID" value="MBA2892835.1"/>
    <property type="molecule type" value="Genomic_DNA"/>
</dbReference>
<dbReference type="SUPFAM" id="SSF51338">
    <property type="entry name" value="Composite domain of metallo-dependent hydrolases"/>
    <property type="match status" value="1"/>
</dbReference>
<dbReference type="EC" id="3.5.1.81" evidence="3"/>
<feature type="domain" description="Amidohydrolase 3" evidence="2">
    <location>
        <begin position="46"/>
        <end position="500"/>
    </location>
</feature>
<sequence length="518" mass="55280">MAFDVIIRGGQVLDGTGAPAFRADVAIDGDRIAAVGRLEQAEAGLVVEAAGRYVAPGFVDCHAHGDAVFDDEEVQLAALRQGVTTFVLGQDGLSFAPGSSKTVRYATRYFAAVNGGLDMPWSSDLPADGSVSVDDLLSVYDRNTALNTAYLLPHGTIRYDVMEASPDEPSGDQLRQMLRRVEKGLSEGAVGMSTGLEYLPGRYATASELAALCRPLGRLPYVTHMRAYGARAGVGMDEVMEIAALSGAAMHVSHLHGPADVLLPLVARAHDRDVDLTFDTYPYLRGSTILAMVVLPPSVPAAEVGRAIEMLESDALDEHWESLEEVWPRLTISHAPGLTWSEGLTMVEAAERAGQKPADFCRRLLITTELEAGCVSARPDEGPEGEESVRRMLRHPAHTGGSDGIYVGGHPHPRGFGAFARFLGRHVRELGDWSWPEAIVHLASHPSRRFGLDDRGLVRPGFAADLVVIDPSTVADLATYAAPRTLAAGIDEVFVSGVRVLSGGALTGVTPGRALRSH</sequence>
<evidence type="ECO:0000259" key="2">
    <source>
        <dbReference type="Pfam" id="PF07969"/>
    </source>
</evidence>
<keyword evidence="1 3" id="KW-0378">Hydrolase</keyword>
<dbReference type="SUPFAM" id="SSF51556">
    <property type="entry name" value="Metallo-dependent hydrolases"/>
    <property type="match status" value="1"/>
</dbReference>
<reference evidence="3 4" key="1">
    <citation type="submission" date="2020-07" db="EMBL/GenBank/DDBJ databases">
        <title>Genomic Encyclopedia of Type Strains, Phase IV (KMG-IV): sequencing the most valuable type-strain genomes for metagenomic binning, comparative biology and taxonomic classification.</title>
        <authorList>
            <person name="Goeker M."/>
        </authorList>
    </citation>
    <scope>NUCLEOTIDE SEQUENCE [LARGE SCALE GENOMIC DNA]</scope>
    <source>
        <strain evidence="3 4">DSM 45533</strain>
    </source>
</reference>
<dbReference type="Proteomes" id="UP000530928">
    <property type="component" value="Unassembled WGS sequence"/>
</dbReference>
<organism evidence="3 4">
    <name type="scientific">Nonomuraea soli</name>
    <dbReference type="NCBI Taxonomy" id="1032476"/>
    <lineage>
        <taxon>Bacteria</taxon>
        <taxon>Bacillati</taxon>
        <taxon>Actinomycetota</taxon>
        <taxon>Actinomycetes</taxon>
        <taxon>Streptosporangiales</taxon>
        <taxon>Streptosporangiaceae</taxon>
        <taxon>Nonomuraea</taxon>
    </lineage>
</organism>
<evidence type="ECO:0000313" key="4">
    <source>
        <dbReference type="Proteomes" id="UP000530928"/>
    </source>
</evidence>
<dbReference type="Gene3D" id="2.30.40.10">
    <property type="entry name" value="Urease, subunit C, domain 1"/>
    <property type="match status" value="1"/>
</dbReference>
<protein>
    <submittedName>
        <fullName evidence="3">N-acyl-D-amino-acid deacylase</fullName>
        <ecNumber evidence="3">3.5.1.81</ecNumber>
    </submittedName>
</protein>
<proteinExistence type="predicted"/>
<dbReference type="InterPro" id="IPR013108">
    <property type="entry name" value="Amidohydro_3"/>
</dbReference>
<dbReference type="Pfam" id="PF07969">
    <property type="entry name" value="Amidohydro_3"/>
    <property type="match status" value="1"/>
</dbReference>
<dbReference type="AlphaFoldDB" id="A0A7W0CKX6"/>
<dbReference type="InterPro" id="IPR023100">
    <property type="entry name" value="D-aminoacylase_insert_dom_sf"/>
</dbReference>
<evidence type="ECO:0000313" key="3">
    <source>
        <dbReference type="EMBL" id="MBA2892835.1"/>
    </source>
</evidence>
<accession>A0A7W0CKX6</accession>
<dbReference type="RefSeq" id="WP_181611555.1">
    <property type="nucleotide sequence ID" value="NZ_BAABAM010000003.1"/>
</dbReference>
<dbReference type="PANTHER" id="PTHR11113">
    <property type="entry name" value="N-ACETYLGLUCOSAMINE-6-PHOSPHATE DEACETYLASE"/>
    <property type="match status" value="1"/>
</dbReference>
<dbReference type="Gene3D" id="3.20.20.140">
    <property type="entry name" value="Metal-dependent hydrolases"/>
    <property type="match status" value="1"/>
</dbReference>
<dbReference type="InterPro" id="IPR032466">
    <property type="entry name" value="Metal_Hydrolase"/>
</dbReference>
<dbReference type="InterPro" id="IPR011059">
    <property type="entry name" value="Metal-dep_hydrolase_composite"/>
</dbReference>
<dbReference type="GO" id="GO:0047420">
    <property type="term" value="F:N-acyl-D-amino-acid deacylase activity"/>
    <property type="evidence" value="ECO:0007669"/>
    <property type="project" value="UniProtKB-EC"/>
</dbReference>
<gene>
    <name evidence="3" type="ORF">HNR30_004189</name>
</gene>